<dbReference type="PANTHER" id="PTHR12730">
    <property type="entry name" value="HSDA/SDA1-RELATED"/>
    <property type="match status" value="1"/>
</dbReference>
<organism evidence="8 10">
    <name type="scientific">Cucumis melo var. makuwa</name>
    <name type="common">Oriental melon</name>
    <dbReference type="NCBI Taxonomy" id="1194695"/>
    <lineage>
        <taxon>Eukaryota</taxon>
        <taxon>Viridiplantae</taxon>
        <taxon>Streptophyta</taxon>
        <taxon>Embryophyta</taxon>
        <taxon>Tracheophyta</taxon>
        <taxon>Spermatophyta</taxon>
        <taxon>Magnoliopsida</taxon>
        <taxon>eudicotyledons</taxon>
        <taxon>Gunneridae</taxon>
        <taxon>Pentapetalae</taxon>
        <taxon>rosids</taxon>
        <taxon>fabids</taxon>
        <taxon>Cucurbitales</taxon>
        <taxon>Cucurbitaceae</taxon>
        <taxon>Benincaseae</taxon>
        <taxon>Cucumis</taxon>
    </lineage>
</organism>
<dbReference type="InterPro" id="IPR027312">
    <property type="entry name" value="Sda1"/>
</dbReference>
<feature type="domain" description="Tf2-1-like SH3-like" evidence="6">
    <location>
        <begin position="305"/>
        <end position="333"/>
    </location>
</feature>
<keyword evidence="1" id="KW-0813">Transport</keyword>
<evidence type="ECO:0000259" key="4">
    <source>
        <dbReference type="Pfam" id="PF08158"/>
    </source>
</evidence>
<name>A0A5D3D6E9_CUCMM</name>
<dbReference type="GO" id="GO:0042273">
    <property type="term" value="P:ribosomal large subunit biogenesis"/>
    <property type="evidence" value="ECO:0007669"/>
    <property type="project" value="UniProtKB-UniRule"/>
</dbReference>
<dbReference type="AlphaFoldDB" id="A0A5D3D6E9"/>
<dbReference type="InterPro" id="IPR041577">
    <property type="entry name" value="RT_RNaseH_2"/>
</dbReference>
<dbReference type="Proteomes" id="UP000321947">
    <property type="component" value="Unassembled WGS sequence"/>
</dbReference>
<evidence type="ECO:0000256" key="3">
    <source>
        <dbReference type="SAM" id="SignalP"/>
    </source>
</evidence>
<feature type="compositionally biased region" description="Acidic residues" evidence="2">
    <location>
        <begin position="579"/>
        <end position="604"/>
    </location>
</feature>
<dbReference type="OrthoDB" id="2196187at2759"/>
<evidence type="ECO:0000259" key="6">
    <source>
        <dbReference type="Pfam" id="PF24626"/>
    </source>
</evidence>
<evidence type="ECO:0000313" key="8">
    <source>
        <dbReference type="EMBL" id="TYK19102.1"/>
    </source>
</evidence>
<evidence type="ECO:0000313" key="10">
    <source>
        <dbReference type="Proteomes" id="UP000321947"/>
    </source>
</evidence>
<comment type="caution">
    <text evidence="8">The sequence shown here is derived from an EMBL/GenBank/DDBJ whole genome shotgun (WGS) entry which is preliminary data.</text>
</comment>
<dbReference type="InterPro" id="IPR012977">
    <property type="entry name" value="SDA1_N"/>
</dbReference>
<feature type="compositionally biased region" description="Basic residues" evidence="2">
    <location>
        <begin position="837"/>
        <end position="878"/>
    </location>
</feature>
<sequence length="878" mass="99324">MMTLLILAMPDFSLPFEIETDVSSYGVGVVLTQAKRPIAYFSWILSILCETAKPVYERELIAVVFAKWIAKLLGYTFEVTYKLGLENKVADALYRVPPTTHLNHILAPALLDLAIIQDEVEKDPYLQDIKTKREDQKQEISDFSIQQGVLKYKGSFVSSRTVDAIRDLEAIWNDISMDFIEELPKAAGAKSVAEVFVKEVTGRDQVAQEFSLPPAISWPNRGGKQRSSGVFEMLLWRETEGMDKLVALGRVLIWRLLILHLINSEGKGYCTRSLERTSQDGPGYKMKIYADMKRRTVEFQVGDMKIGQVAYKLELPTTSTVHPVFHVSQLKKALDDHTKLNQLIPYMNENYEWLTKPEEVFGYRKNPPTKEWEVLISWKELPPHEATWEECNDFKLQFPDFHLEDKVKMMMLKVIARAVGLHRLIVLNFYPFLQKYVQPHQRDITDLLAAAVQACHDMVPPDAVEPLFKQIVNQFVHDRSRTEAIAVGLNVVREICMRMPLLMTEDLLQDLALYKKSHEKAISIAARSLIGLFREYCPSLLAKKDRGRPTDPKARPKAYGEVAVASNIPGIELLREADGDNSDDNDGDEDSEAIASGSDDDLDQVVDSSYADDNQMSSDEEELTDADSAPEVDSDEGTDDEDVDDSSEMEWGEDEELEDSSEEQDTKYKSEAMSDEIVETGSLEATTSSQDSKPKKRKHSDFDQQLVTADSSLRALKRLASTAVEKSSEPTDGILSNEDFQRIKDLKAKKDAKSALTQHGLLRNASDAKRTAPKVPNTDELSKKRVDPAKLEVHIRRRVTKEEKLALVKAGREERGKYQARAAVKQKKTGGLSNRQKEHKKAMPLAAKRSKVAKSRLDKKKKNQRSGKQFRGKKAWKQ</sequence>
<comment type="subcellular location">
    <subcellularLocation>
        <location evidence="1">Nucleus</location>
        <location evidence="1">Nucleolus</location>
    </subcellularLocation>
</comment>
<dbReference type="EMBL" id="SSTE01009356">
    <property type="protein sequence ID" value="KAA0053500.1"/>
    <property type="molecule type" value="Genomic_DNA"/>
</dbReference>
<dbReference type="InterPro" id="IPR056924">
    <property type="entry name" value="SH3_Tf2-1"/>
</dbReference>
<dbReference type="Proteomes" id="UP000321393">
    <property type="component" value="Unassembled WGS sequence"/>
</dbReference>
<dbReference type="GO" id="GO:0015031">
    <property type="term" value="P:protein transport"/>
    <property type="evidence" value="ECO:0007669"/>
    <property type="project" value="UniProtKB-KW"/>
</dbReference>
<feature type="chain" id="PRO_5042723216" description="Protein SDA1" evidence="3">
    <location>
        <begin position="16"/>
        <end position="878"/>
    </location>
</feature>
<dbReference type="Pfam" id="PF24626">
    <property type="entry name" value="SH3_Tf2-1"/>
    <property type="match status" value="1"/>
</dbReference>
<dbReference type="GO" id="GO:0005730">
    <property type="term" value="C:nucleolus"/>
    <property type="evidence" value="ECO:0007669"/>
    <property type="project" value="UniProtKB-SubCell"/>
</dbReference>
<evidence type="ECO:0000256" key="2">
    <source>
        <dbReference type="SAM" id="MobiDB-lite"/>
    </source>
</evidence>
<evidence type="ECO:0000256" key="1">
    <source>
        <dbReference type="RuleBase" id="RU365057"/>
    </source>
</evidence>
<dbReference type="SUPFAM" id="SSF54160">
    <property type="entry name" value="Chromo domain-like"/>
    <property type="match status" value="1"/>
</dbReference>
<dbReference type="Pfam" id="PF17919">
    <property type="entry name" value="RT_RNaseH_2"/>
    <property type="match status" value="1"/>
</dbReference>
<protein>
    <recommendedName>
        <fullName evidence="1">Protein SDA1</fullName>
    </recommendedName>
</protein>
<gene>
    <name evidence="8" type="ORF">E5676_scaffold522G00160</name>
    <name evidence="7" type="ORF">E6C27_scaffold190G00520</name>
</gene>
<feature type="signal peptide" evidence="3">
    <location>
        <begin position="1"/>
        <end position="15"/>
    </location>
</feature>
<comment type="function">
    <text evidence="1">Required for 60S pre-ribosomal subunits export to the cytoplasm.</text>
</comment>
<accession>A0A5D3D6E9</accession>
<comment type="similarity">
    <text evidence="1">Belongs to the SDA1 family.</text>
</comment>
<keyword evidence="1" id="KW-0653">Protein transport</keyword>
<feature type="domain" description="SDA1 N-terminal" evidence="4">
    <location>
        <begin position="406"/>
        <end position="517"/>
    </location>
</feature>
<dbReference type="STRING" id="1194695.A0A5D3D6E9"/>
<dbReference type="InterPro" id="IPR043502">
    <property type="entry name" value="DNA/RNA_pol_sf"/>
</dbReference>
<feature type="compositionally biased region" description="Acidic residues" evidence="2">
    <location>
        <begin position="618"/>
        <end position="663"/>
    </location>
</feature>
<proteinExistence type="inferred from homology"/>
<feature type="domain" description="Reverse transcriptase/retrotransposon-derived protein RNase H-like" evidence="5">
    <location>
        <begin position="4"/>
        <end position="69"/>
    </location>
</feature>
<keyword evidence="1" id="KW-0539">Nucleus</keyword>
<dbReference type="GO" id="GO:0000055">
    <property type="term" value="P:ribosomal large subunit export from nucleus"/>
    <property type="evidence" value="ECO:0007669"/>
    <property type="project" value="UniProtKB-UniRule"/>
</dbReference>
<keyword evidence="1" id="KW-0690">Ribosome biogenesis</keyword>
<keyword evidence="3" id="KW-0732">Signal</keyword>
<dbReference type="SUPFAM" id="SSF56672">
    <property type="entry name" value="DNA/RNA polymerases"/>
    <property type="match status" value="1"/>
</dbReference>
<evidence type="ECO:0000313" key="9">
    <source>
        <dbReference type="Proteomes" id="UP000321393"/>
    </source>
</evidence>
<dbReference type="InterPro" id="IPR016197">
    <property type="entry name" value="Chromo-like_dom_sf"/>
</dbReference>
<dbReference type="EMBL" id="SSTD01007152">
    <property type="protein sequence ID" value="TYK19102.1"/>
    <property type="molecule type" value="Genomic_DNA"/>
</dbReference>
<evidence type="ECO:0000313" key="7">
    <source>
        <dbReference type="EMBL" id="KAA0053500.1"/>
    </source>
</evidence>
<feature type="region of interest" description="Disordered" evidence="2">
    <location>
        <begin position="570"/>
        <end position="706"/>
    </location>
</feature>
<feature type="region of interest" description="Disordered" evidence="2">
    <location>
        <begin position="755"/>
        <end position="785"/>
    </location>
</feature>
<evidence type="ECO:0000259" key="5">
    <source>
        <dbReference type="Pfam" id="PF17919"/>
    </source>
</evidence>
<feature type="region of interest" description="Disordered" evidence="2">
    <location>
        <begin position="812"/>
        <end position="878"/>
    </location>
</feature>
<dbReference type="Pfam" id="PF08158">
    <property type="entry name" value="SDA1_HEAT"/>
    <property type="match status" value="1"/>
</dbReference>
<dbReference type="PANTHER" id="PTHR12730:SF0">
    <property type="entry name" value="PROTEIN SDA1 HOMOLOG"/>
    <property type="match status" value="1"/>
</dbReference>
<reference evidence="9 10" key="1">
    <citation type="submission" date="2019-08" db="EMBL/GenBank/DDBJ databases">
        <title>Draft genome sequences of two oriental melons (Cucumis melo L. var makuwa).</title>
        <authorList>
            <person name="Kwon S.-Y."/>
        </authorList>
    </citation>
    <scope>NUCLEOTIDE SEQUENCE [LARGE SCALE GENOMIC DNA]</scope>
    <source>
        <strain evidence="10">cv. Chang Bougi</strain>
        <strain evidence="9">cv. SW 3</strain>
        <tissue evidence="8">Leaf</tissue>
    </source>
</reference>